<reference evidence="1 4" key="3">
    <citation type="journal article" date="2014" name="Environ. Microbiol.">
        <title>Halorhabdus tiamatea: proteogenomics and glycosidase activity measurements identify the first cultivated euryarchaeon from a deep-sea anoxic brine lake as potential polysaccharide degrader.</title>
        <authorList>
            <person name="Werner J."/>
            <person name="Ferrer M."/>
            <person name="Michel G."/>
            <person name="Mann A.J."/>
            <person name="Huang S."/>
            <person name="Juarez S."/>
            <person name="Ciordia S."/>
            <person name="Albar J.P."/>
            <person name="Alcaide M."/>
            <person name="La Cono V."/>
            <person name="Yakimov M.M."/>
            <person name="Antunes A."/>
            <person name="Taborda M."/>
            <person name="Da Costa M.S."/>
            <person name="Amann R.I."/>
            <person name="Gloeckner F.O."/>
            <person name="Golyshina O.V."/>
            <person name="Golyshin P.N."/>
            <person name="Teeling H."/>
        </authorList>
    </citation>
    <scope>NUCLEOTIDE SEQUENCE [LARGE SCALE GENOMIC DNA]</scope>
    <source>
        <strain evidence="4">SARL4B</strain>
        <strain evidence="1">Type strain: SARL4B</strain>
    </source>
</reference>
<dbReference type="KEGG" id="hti:HTIA_1981"/>
<evidence type="ECO:0000313" key="4">
    <source>
        <dbReference type="Proteomes" id="UP000015381"/>
    </source>
</evidence>
<keyword evidence="4" id="KW-1185">Reference proteome</keyword>
<dbReference type="EMBL" id="HF571520">
    <property type="protein sequence ID" value="CCQ34098.1"/>
    <property type="molecule type" value="Genomic_DNA"/>
</dbReference>
<dbReference type="Proteomes" id="UP000015381">
    <property type="component" value="Chromosome I"/>
</dbReference>
<dbReference type="EMBL" id="AFNT02000055">
    <property type="protein sequence ID" value="ERJ04806.1"/>
    <property type="molecule type" value="Genomic_DNA"/>
</dbReference>
<accession>F7PKW1</accession>
<dbReference type="Proteomes" id="UP000003861">
    <property type="component" value="Unassembled WGS sequence"/>
</dbReference>
<evidence type="ECO:0000313" key="3">
    <source>
        <dbReference type="Proteomes" id="UP000003861"/>
    </source>
</evidence>
<reference evidence="2 3" key="2">
    <citation type="journal article" date="2013" name="PLoS ONE">
        <title>INDIGO - INtegrated Data Warehouse of MIcrobial GenOmes with Examples from the Red Sea Extremophiles.</title>
        <authorList>
            <person name="Alam I."/>
            <person name="Antunes A."/>
            <person name="Kamau A.A."/>
            <person name="Ba Alawi W."/>
            <person name="Kalkatawi M."/>
            <person name="Stingl U."/>
            <person name="Bajic V.B."/>
        </authorList>
    </citation>
    <scope>NUCLEOTIDE SEQUENCE [LARGE SCALE GENOMIC DNA]</scope>
    <source>
        <strain evidence="2 3">SARL4B</strain>
    </source>
</reference>
<evidence type="ECO:0000313" key="2">
    <source>
        <dbReference type="EMBL" id="ERJ04806.1"/>
    </source>
</evidence>
<proteinExistence type="predicted"/>
<reference evidence="2 3" key="1">
    <citation type="journal article" date="2011" name="J. Bacteriol.">
        <title>Genome sequence of Halorhabdus tiamatea, the first archaeon isolated from a deep-sea anoxic brine lake.</title>
        <authorList>
            <person name="Antunes A."/>
            <person name="Alam I."/>
            <person name="Bajic V.B."/>
            <person name="Stingl U."/>
        </authorList>
    </citation>
    <scope>NUCLEOTIDE SEQUENCE [LARGE SCALE GENOMIC DNA]</scope>
    <source>
        <strain evidence="2 3">SARL4B</strain>
    </source>
</reference>
<sequence>MRQPHKEDRPVTDEEFAEMPDRIHEHFETVRDALEAALEDDE</sequence>
<gene>
    <name evidence="2" type="ORF">HLRTI_003209</name>
    <name evidence="1" type="ORF">HTIA_1981</name>
</gene>
<name>F7PKW1_9EURY</name>
<dbReference type="RefSeq" id="WP_008526563.1">
    <property type="nucleotide sequence ID" value="NZ_AFNT02000055.1"/>
</dbReference>
<dbReference type="HOGENOM" id="CLU_218206_0_0_2"/>
<dbReference type="AlphaFoldDB" id="F7PKW1"/>
<organism evidence="2 3">
    <name type="scientific">Halorhabdus tiamatea SARL4B</name>
    <dbReference type="NCBI Taxonomy" id="1033806"/>
    <lineage>
        <taxon>Archaea</taxon>
        <taxon>Methanobacteriati</taxon>
        <taxon>Methanobacteriota</taxon>
        <taxon>Stenosarchaea group</taxon>
        <taxon>Halobacteria</taxon>
        <taxon>Halobacteriales</taxon>
        <taxon>Haloarculaceae</taxon>
        <taxon>Halorhabdus</taxon>
    </lineage>
</organism>
<protein>
    <submittedName>
        <fullName evidence="2">Uncharacterized protein</fullName>
    </submittedName>
</protein>
<evidence type="ECO:0000313" key="1">
    <source>
        <dbReference type="EMBL" id="CCQ34098.1"/>
    </source>
</evidence>